<evidence type="ECO:0000256" key="7">
    <source>
        <dbReference type="ARBA" id="ARBA00023033"/>
    </source>
</evidence>
<feature type="region of interest" description="Disordered" evidence="8">
    <location>
        <begin position="1"/>
        <end position="24"/>
    </location>
</feature>
<dbReference type="InterPro" id="IPR002938">
    <property type="entry name" value="FAD-bd"/>
</dbReference>
<accession>A0A1I2I5V2</accession>
<dbReference type="Gene3D" id="3.50.50.60">
    <property type="entry name" value="FAD/NAD(P)-binding domain"/>
    <property type="match status" value="2"/>
</dbReference>
<evidence type="ECO:0000256" key="6">
    <source>
        <dbReference type="ARBA" id="ARBA00023002"/>
    </source>
</evidence>
<evidence type="ECO:0000256" key="8">
    <source>
        <dbReference type="SAM" id="MobiDB-lite"/>
    </source>
</evidence>
<organism evidence="10 11">
    <name type="scientific">Fontimonas thermophila</name>
    <dbReference type="NCBI Taxonomy" id="1076937"/>
    <lineage>
        <taxon>Bacteria</taxon>
        <taxon>Pseudomonadati</taxon>
        <taxon>Pseudomonadota</taxon>
        <taxon>Gammaproteobacteria</taxon>
        <taxon>Nevskiales</taxon>
        <taxon>Nevskiaceae</taxon>
        <taxon>Fontimonas</taxon>
    </lineage>
</organism>
<protein>
    <submittedName>
        <fullName evidence="10">2-octaprenyl-6-methoxyphenol hydroxylase</fullName>
    </submittedName>
</protein>
<feature type="domain" description="FAD-binding" evidence="9">
    <location>
        <begin position="30"/>
        <end position="372"/>
    </location>
</feature>
<dbReference type="NCBIfam" id="TIGR01984">
    <property type="entry name" value="UbiH"/>
    <property type="match status" value="1"/>
</dbReference>
<dbReference type="NCBIfam" id="NF004356">
    <property type="entry name" value="PRK05732.1"/>
    <property type="match status" value="1"/>
</dbReference>
<dbReference type="RefSeq" id="WP_091532036.1">
    <property type="nucleotide sequence ID" value="NZ_FOOC01000003.1"/>
</dbReference>
<evidence type="ECO:0000256" key="3">
    <source>
        <dbReference type="ARBA" id="ARBA00005349"/>
    </source>
</evidence>
<sequence length="427" mass="45627">MTAASGSGTDGSSAGSTEKTAETARIDEPVDVAIVGGGLIGASVALGLARSPLSVALIEPAPPRPTPPSWDERCIAINHVSHRILDALGVWPELSRAAAPILSTHISEQGRFGVARFSADEAGLEALGYNVPIHRIGELLWQRVLAHGHARIFAPMRVAALTMHAHHVALALDGGGTLAARLVVAADGADSPLRRLLGVDTEHRDYAQSAIVTAVRCTRPHRGCAYERFTCGGPLALLPKPWAAEEHLCSLIWTTPAAEVASRMAWSDAEFLAQAQAAFGERLGRFVELGRRQAYPLARVVSRRVHAPRVVFVGNAAQSLHPVAAQGFNLGLRDAATLIELLAGHRGDPGDGELLQRYADLRSADRRRVADFTDGLVRVFSNRLPGLRGLRHLGLLALDLLPPLREAVLWQNLGYAGYTPAVARTPR</sequence>
<dbReference type="Proteomes" id="UP000199771">
    <property type="component" value="Unassembled WGS sequence"/>
</dbReference>
<evidence type="ECO:0000313" key="10">
    <source>
        <dbReference type="EMBL" id="SFF37672.1"/>
    </source>
</evidence>
<evidence type="ECO:0000259" key="9">
    <source>
        <dbReference type="Pfam" id="PF01494"/>
    </source>
</evidence>
<feature type="compositionally biased region" description="Low complexity" evidence="8">
    <location>
        <begin position="1"/>
        <end position="17"/>
    </location>
</feature>
<comment type="pathway">
    <text evidence="2">Cofactor biosynthesis; ubiquinone biosynthesis.</text>
</comment>
<comment type="cofactor">
    <cofactor evidence="1">
        <name>FAD</name>
        <dbReference type="ChEBI" id="CHEBI:57692"/>
    </cofactor>
</comment>
<dbReference type="GO" id="GO:0071949">
    <property type="term" value="F:FAD binding"/>
    <property type="evidence" value="ECO:0007669"/>
    <property type="project" value="InterPro"/>
</dbReference>
<keyword evidence="6" id="KW-0560">Oxidoreductase</keyword>
<reference evidence="10 11" key="1">
    <citation type="submission" date="2016-10" db="EMBL/GenBank/DDBJ databases">
        <authorList>
            <person name="de Groot N.N."/>
        </authorList>
    </citation>
    <scope>NUCLEOTIDE SEQUENCE [LARGE SCALE GENOMIC DNA]</scope>
    <source>
        <strain evidence="10 11">DSM 23609</strain>
    </source>
</reference>
<dbReference type="InterPro" id="IPR036188">
    <property type="entry name" value="FAD/NAD-bd_sf"/>
</dbReference>
<dbReference type="NCBIfam" id="TIGR01988">
    <property type="entry name" value="Ubi-OHases"/>
    <property type="match status" value="1"/>
</dbReference>
<dbReference type="OrthoDB" id="9769565at2"/>
<dbReference type="GO" id="GO:0008681">
    <property type="term" value="F:2-octaprenyl-6-methoxyphenol hydroxylase activity"/>
    <property type="evidence" value="ECO:0007669"/>
    <property type="project" value="InterPro"/>
</dbReference>
<evidence type="ECO:0000256" key="4">
    <source>
        <dbReference type="ARBA" id="ARBA00022630"/>
    </source>
</evidence>
<dbReference type="PANTHER" id="PTHR43876:SF8">
    <property type="entry name" value="2-OCTAPRENYL-6-METHOXYPHENOL HYDROXYLASE"/>
    <property type="match status" value="1"/>
</dbReference>
<dbReference type="InterPro" id="IPR010971">
    <property type="entry name" value="UbiH/COQ6"/>
</dbReference>
<gene>
    <name evidence="10" type="ORF">SAMN04488120_10358</name>
</gene>
<dbReference type="PRINTS" id="PR00420">
    <property type="entry name" value="RNGMNOXGNASE"/>
</dbReference>
<dbReference type="EMBL" id="FOOC01000003">
    <property type="protein sequence ID" value="SFF37672.1"/>
    <property type="molecule type" value="Genomic_DNA"/>
</dbReference>
<name>A0A1I2I5V2_9GAMM</name>
<evidence type="ECO:0000256" key="2">
    <source>
        <dbReference type="ARBA" id="ARBA00004749"/>
    </source>
</evidence>
<dbReference type="SUPFAM" id="SSF51905">
    <property type="entry name" value="FAD/NAD(P)-binding domain"/>
    <property type="match status" value="1"/>
</dbReference>
<keyword evidence="11" id="KW-1185">Reference proteome</keyword>
<evidence type="ECO:0000313" key="11">
    <source>
        <dbReference type="Proteomes" id="UP000199771"/>
    </source>
</evidence>
<dbReference type="UniPathway" id="UPA00232"/>
<evidence type="ECO:0000256" key="1">
    <source>
        <dbReference type="ARBA" id="ARBA00001974"/>
    </source>
</evidence>
<dbReference type="Pfam" id="PF01494">
    <property type="entry name" value="FAD_binding_3"/>
    <property type="match status" value="1"/>
</dbReference>
<proteinExistence type="inferred from homology"/>
<dbReference type="InterPro" id="IPR051205">
    <property type="entry name" value="UbiH/COQ6_monooxygenase"/>
</dbReference>
<evidence type="ECO:0000256" key="5">
    <source>
        <dbReference type="ARBA" id="ARBA00022827"/>
    </source>
</evidence>
<keyword evidence="5" id="KW-0274">FAD</keyword>
<dbReference type="PANTHER" id="PTHR43876">
    <property type="entry name" value="UBIQUINONE BIOSYNTHESIS MONOOXYGENASE COQ6, MITOCHONDRIAL"/>
    <property type="match status" value="1"/>
</dbReference>
<keyword evidence="7" id="KW-0503">Monooxygenase</keyword>
<dbReference type="AlphaFoldDB" id="A0A1I2I5V2"/>
<dbReference type="STRING" id="1076937.SAMN04488120_10358"/>
<dbReference type="GO" id="GO:0006744">
    <property type="term" value="P:ubiquinone biosynthetic process"/>
    <property type="evidence" value="ECO:0007669"/>
    <property type="project" value="UniProtKB-UniPathway"/>
</dbReference>
<keyword evidence="4" id="KW-0285">Flavoprotein</keyword>
<dbReference type="InterPro" id="IPR011295">
    <property type="entry name" value="UbiH"/>
</dbReference>
<comment type="similarity">
    <text evidence="3">Belongs to the UbiH/COQ6 family.</text>
</comment>